<evidence type="ECO:0000256" key="2">
    <source>
        <dbReference type="ARBA" id="ARBA00022603"/>
    </source>
</evidence>
<evidence type="ECO:0000256" key="1">
    <source>
        <dbReference type="ARBA" id="ARBA00001966"/>
    </source>
</evidence>
<keyword evidence="7" id="KW-0411">Iron-sulfur</keyword>
<evidence type="ECO:0000256" key="8">
    <source>
        <dbReference type="SAM" id="MobiDB-lite"/>
    </source>
</evidence>
<dbReference type="GO" id="GO:0031419">
    <property type="term" value="F:cobalamin binding"/>
    <property type="evidence" value="ECO:0007669"/>
    <property type="project" value="InterPro"/>
</dbReference>
<dbReference type="GO" id="GO:0046872">
    <property type="term" value="F:metal ion binding"/>
    <property type="evidence" value="ECO:0007669"/>
    <property type="project" value="UniProtKB-KW"/>
</dbReference>
<dbReference type="PANTHER" id="PTHR43409:SF7">
    <property type="entry name" value="BLL1977 PROTEIN"/>
    <property type="match status" value="1"/>
</dbReference>
<accession>A0A2A4MGJ9</accession>
<evidence type="ECO:0000256" key="6">
    <source>
        <dbReference type="ARBA" id="ARBA00023004"/>
    </source>
</evidence>
<dbReference type="InterPro" id="IPR006638">
    <property type="entry name" value="Elp3/MiaA/NifB-like_rSAM"/>
</dbReference>
<dbReference type="PANTHER" id="PTHR43409">
    <property type="entry name" value="ANAEROBIC MAGNESIUM-PROTOPORPHYRIN IX MONOMETHYL ESTER CYCLASE-RELATED"/>
    <property type="match status" value="1"/>
</dbReference>
<proteinExistence type="predicted"/>
<keyword evidence="4" id="KW-0949">S-adenosyl-L-methionine</keyword>
<evidence type="ECO:0000256" key="7">
    <source>
        <dbReference type="ARBA" id="ARBA00023014"/>
    </source>
</evidence>
<dbReference type="SFLD" id="SFLDG01123">
    <property type="entry name" value="methyltransferase_(Class_B)"/>
    <property type="match status" value="1"/>
</dbReference>
<dbReference type="SMART" id="SM00729">
    <property type="entry name" value="Elp3"/>
    <property type="match status" value="1"/>
</dbReference>
<feature type="domain" description="Radical SAM core" evidence="10">
    <location>
        <begin position="221"/>
        <end position="452"/>
    </location>
</feature>
<dbReference type="InterPro" id="IPR006158">
    <property type="entry name" value="Cobalamin-bd"/>
</dbReference>
<dbReference type="EMBL" id="NVQR01000127">
    <property type="protein sequence ID" value="PCH59245.1"/>
    <property type="molecule type" value="Genomic_DNA"/>
</dbReference>
<keyword evidence="2" id="KW-0489">Methyltransferase</keyword>
<dbReference type="Gene3D" id="3.80.30.20">
    <property type="entry name" value="tm_1862 like domain"/>
    <property type="match status" value="1"/>
</dbReference>
<keyword evidence="5" id="KW-0479">Metal-binding</keyword>
<keyword evidence="3" id="KW-0808">Transferase</keyword>
<dbReference type="InterPro" id="IPR034466">
    <property type="entry name" value="Methyltransferase_Class_B"/>
</dbReference>
<dbReference type="InterPro" id="IPR036724">
    <property type="entry name" value="Cobalamin-bd_sf"/>
</dbReference>
<keyword evidence="6" id="KW-0408">Iron</keyword>
<name>A0A2A4MGJ9_9GAMM</name>
<dbReference type="Pfam" id="PF02310">
    <property type="entry name" value="B12-binding"/>
    <property type="match status" value="1"/>
</dbReference>
<dbReference type="Gene3D" id="3.40.50.280">
    <property type="entry name" value="Cobalamin-binding domain"/>
    <property type="match status" value="1"/>
</dbReference>
<evidence type="ECO:0000256" key="5">
    <source>
        <dbReference type="ARBA" id="ARBA00022723"/>
    </source>
</evidence>
<dbReference type="Pfam" id="PF04055">
    <property type="entry name" value="Radical_SAM"/>
    <property type="match status" value="1"/>
</dbReference>
<comment type="caution">
    <text evidence="11">The sequence shown here is derived from an EMBL/GenBank/DDBJ whole genome shotgun (WGS) entry which is preliminary data.</text>
</comment>
<feature type="compositionally biased region" description="Polar residues" evidence="8">
    <location>
        <begin position="548"/>
        <end position="557"/>
    </location>
</feature>
<dbReference type="InterPro" id="IPR007197">
    <property type="entry name" value="rSAM"/>
</dbReference>
<dbReference type="InterPro" id="IPR051198">
    <property type="entry name" value="BchE-like"/>
</dbReference>
<dbReference type="SFLD" id="SFLDG01082">
    <property type="entry name" value="B12-binding_domain_containing"/>
    <property type="match status" value="1"/>
</dbReference>
<feature type="domain" description="B12-binding" evidence="9">
    <location>
        <begin position="32"/>
        <end position="172"/>
    </location>
</feature>
<evidence type="ECO:0000256" key="4">
    <source>
        <dbReference type="ARBA" id="ARBA00022691"/>
    </source>
</evidence>
<dbReference type="SFLD" id="SFLDS00029">
    <property type="entry name" value="Radical_SAM"/>
    <property type="match status" value="1"/>
</dbReference>
<evidence type="ECO:0000259" key="9">
    <source>
        <dbReference type="PROSITE" id="PS51332"/>
    </source>
</evidence>
<dbReference type="Proteomes" id="UP000218172">
    <property type="component" value="Unassembled WGS sequence"/>
</dbReference>
<evidence type="ECO:0000256" key="3">
    <source>
        <dbReference type="ARBA" id="ARBA00022679"/>
    </source>
</evidence>
<sequence length="557" mass="63170">MNSKIDVIAITTEGPVYPQEKSRYFGFVKRENPRLAFSFYSPDGNEISMPVASMSAYLKRDFPWVEVSLEPVLILRDADKYSPENYAKKIKSLDIDVIAISIMSPHWYPMEPYLAELKKIQPDLIIVVGGYQAMLSQQQTIESPHVDYICVGDGEYAMANLMEHVCGTKQGHVDGMWEKLLDESVFESEPHQIGDLGSLPFPDYDVFSKEDGFEDVNSSIFGPQGILVLPVMTGRGCPYRCTYCCNTPILDGWKTKKTFLRKYDVDDMINELIRLRDKYGVGYFEFWDELFLSNLKFVRAFFKVYQEKIRLPFSINSRVEVMSEEFCQTAADAGCHTIWFGIESGDQEFRTKMLNRKMTNQQVIDAAINCKKAGINRLTFNIVGMPLESADNMRETLKLNKLIAPEHFFFFPYIPLRGTPLYNKAKELGLLLNNKKNMHYLSAANDKQFTLNMKENPELLNAQDYNDICMEMLAFQEANNRLSYTPKGSNENPTPNKVKATVEDKSFSMVADEEVVADKVTSDVSSTVAALETAAAPESAASEKPKSLLSNIKSLFS</sequence>
<dbReference type="AlphaFoldDB" id="A0A2A4MGJ9"/>
<comment type="cofactor">
    <cofactor evidence="1">
        <name>[4Fe-4S] cluster</name>
        <dbReference type="ChEBI" id="CHEBI:49883"/>
    </cofactor>
</comment>
<dbReference type="SUPFAM" id="SSF102114">
    <property type="entry name" value="Radical SAM enzymes"/>
    <property type="match status" value="1"/>
</dbReference>
<dbReference type="GO" id="GO:0003824">
    <property type="term" value="F:catalytic activity"/>
    <property type="evidence" value="ECO:0007669"/>
    <property type="project" value="InterPro"/>
</dbReference>
<dbReference type="GO" id="GO:0051539">
    <property type="term" value="F:4 iron, 4 sulfur cluster binding"/>
    <property type="evidence" value="ECO:0007669"/>
    <property type="project" value="UniProtKB-KW"/>
</dbReference>
<dbReference type="PROSITE" id="PS51332">
    <property type="entry name" value="B12_BINDING"/>
    <property type="match status" value="1"/>
</dbReference>
<dbReference type="PROSITE" id="PS51918">
    <property type="entry name" value="RADICAL_SAM"/>
    <property type="match status" value="1"/>
</dbReference>
<evidence type="ECO:0000313" key="11">
    <source>
        <dbReference type="EMBL" id="PCH59245.1"/>
    </source>
</evidence>
<organism evidence="11 12">
    <name type="scientific">SAR86 cluster bacterium</name>
    <dbReference type="NCBI Taxonomy" id="2030880"/>
    <lineage>
        <taxon>Bacteria</taxon>
        <taxon>Pseudomonadati</taxon>
        <taxon>Pseudomonadota</taxon>
        <taxon>Gammaproteobacteria</taxon>
        <taxon>SAR86 cluster</taxon>
    </lineage>
</organism>
<reference evidence="12" key="1">
    <citation type="submission" date="2017-08" db="EMBL/GenBank/DDBJ databases">
        <title>A dynamic microbial community with high functional redundancy inhabits the cold, oxic subseafloor aquifer.</title>
        <authorList>
            <person name="Tully B.J."/>
            <person name="Wheat C.G."/>
            <person name="Glazer B.T."/>
            <person name="Huber J.A."/>
        </authorList>
    </citation>
    <scope>NUCLEOTIDE SEQUENCE [LARGE SCALE GENOMIC DNA]</scope>
</reference>
<dbReference type="InterPro" id="IPR058240">
    <property type="entry name" value="rSAM_sf"/>
</dbReference>
<evidence type="ECO:0000313" key="12">
    <source>
        <dbReference type="Proteomes" id="UP000218172"/>
    </source>
</evidence>
<feature type="region of interest" description="Disordered" evidence="8">
    <location>
        <begin position="534"/>
        <end position="557"/>
    </location>
</feature>
<gene>
    <name evidence="11" type="ORF">COC19_07365</name>
</gene>
<dbReference type="CDD" id="cd01335">
    <property type="entry name" value="Radical_SAM"/>
    <property type="match status" value="1"/>
</dbReference>
<dbReference type="SUPFAM" id="SSF52242">
    <property type="entry name" value="Cobalamin (vitamin B12)-binding domain"/>
    <property type="match status" value="1"/>
</dbReference>
<protein>
    <submittedName>
        <fullName evidence="11">Uncharacterized protein</fullName>
    </submittedName>
</protein>
<dbReference type="InterPro" id="IPR023404">
    <property type="entry name" value="rSAM_horseshoe"/>
</dbReference>
<evidence type="ECO:0000259" key="10">
    <source>
        <dbReference type="PROSITE" id="PS51918"/>
    </source>
</evidence>